<accession>B4K435</accession>
<keyword evidence="3" id="KW-1185">Reference proteome</keyword>
<reference evidence="2 3" key="1">
    <citation type="journal article" date="2007" name="Nature">
        <title>Evolution of genes and genomes on the Drosophila phylogeny.</title>
        <authorList>
            <consortium name="Drosophila 12 Genomes Consortium"/>
            <person name="Clark A.G."/>
            <person name="Eisen M.B."/>
            <person name="Smith D.R."/>
            <person name="Bergman C.M."/>
            <person name="Oliver B."/>
            <person name="Markow T.A."/>
            <person name="Kaufman T.C."/>
            <person name="Kellis M."/>
            <person name="Gelbart W."/>
            <person name="Iyer V.N."/>
            <person name="Pollard D.A."/>
            <person name="Sackton T.B."/>
            <person name="Larracuente A.M."/>
            <person name="Singh N.D."/>
            <person name="Abad J.P."/>
            <person name="Abt D.N."/>
            <person name="Adryan B."/>
            <person name="Aguade M."/>
            <person name="Akashi H."/>
            <person name="Anderson W.W."/>
            <person name="Aquadro C.F."/>
            <person name="Ardell D.H."/>
            <person name="Arguello R."/>
            <person name="Artieri C.G."/>
            <person name="Barbash D.A."/>
            <person name="Barker D."/>
            <person name="Barsanti P."/>
            <person name="Batterham P."/>
            <person name="Batzoglou S."/>
            <person name="Begun D."/>
            <person name="Bhutkar A."/>
            <person name="Blanco E."/>
            <person name="Bosak S.A."/>
            <person name="Bradley R.K."/>
            <person name="Brand A.D."/>
            <person name="Brent M.R."/>
            <person name="Brooks A.N."/>
            <person name="Brown R.H."/>
            <person name="Butlin R.K."/>
            <person name="Caggese C."/>
            <person name="Calvi B.R."/>
            <person name="Bernardo de Carvalho A."/>
            <person name="Caspi A."/>
            <person name="Castrezana S."/>
            <person name="Celniker S.E."/>
            <person name="Chang J.L."/>
            <person name="Chapple C."/>
            <person name="Chatterji S."/>
            <person name="Chinwalla A."/>
            <person name="Civetta A."/>
            <person name="Clifton S.W."/>
            <person name="Comeron J.M."/>
            <person name="Costello J.C."/>
            <person name="Coyne J.A."/>
            <person name="Daub J."/>
            <person name="David R.G."/>
            <person name="Delcher A.L."/>
            <person name="Delehaunty K."/>
            <person name="Do C.B."/>
            <person name="Ebling H."/>
            <person name="Edwards K."/>
            <person name="Eickbush T."/>
            <person name="Evans J.D."/>
            <person name="Filipski A."/>
            <person name="Findeiss S."/>
            <person name="Freyhult E."/>
            <person name="Fulton L."/>
            <person name="Fulton R."/>
            <person name="Garcia A.C."/>
            <person name="Gardiner A."/>
            <person name="Garfield D.A."/>
            <person name="Garvin B.E."/>
            <person name="Gibson G."/>
            <person name="Gilbert D."/>
            <person name="Gnerre S."/>
            <person name="Godfrey J."/>
            <person name="Good R."/>
            <person name="Gotea V."/>
            <person name="Gravely B."/>
            <person name="Greenberg A.J."/>
            <person name="Griffiths-Jones S."/>
            <person name="Gross S."/>
            <person name="Guigo R."/>
            <person name="Gustafson E.A."/>
            <person name="Haerty W."/>
            <person name="Hahn M.W."/>
            <person name="Halligan D.L."/>
            <person name="Halpern A.L."/>
            <person name="Halter G.M."/>
            <person name="Han M.V."/>
            <person name="Heger A."/>
            <person name="Hillier L."/>
            <person name="Hinrichs A.S."/>
            <person name="Holmes I."/>
            <person name="Hoskins R.A."/>
            <person name="Hubisz M.J."/>
            <person name="Hultmark D."/>
            <person name="Huntley M.A."/>
            <person name="Jaffe D.B."/>
            <person name="Jagadeeshan S."/>
            <person name="Jeck W.R."/>
            <person name="Johnson J."/>
            <person name="Jones C.D."/>
            <person name="Jordan W.C."/>
            <person name="Karpen G.H."/>
            <person name="Kataoka E."/>
            <person name="Keightley P.D."/>
            <person name="Kheradpour P."/>
            <person name="Kirkness E.F."/>
            <person name="Koerich L.B."/>
            <person name="Kristiansen K."/>
            <person name="Kudrna D."/>
            <person name="Kulathinal R.J."/>
            <person name="Kumar S."/>
            <person name="Kwok R."/>
            <person name="Lander E."/>
            <person name="Langley C.H."/>
            <person name="Lapoint R."/>
            <person name="Lazzaro B.P."/>
            <person name="Lee S.J."/>
            <person name="Levesque L."/>
            <person name="Li R."/>
            <person name="Lin C.F."/>
            <person name="Lin M.F."/>
            <person name="Lindblad-Toh K."/>
            <person name="Llopart A."/>
            <person name="Long M."/>
            <person name="Low L."/>
            <person name="Lozovsky E."/>
            <person name="Lu J."/>
            <person name="Luo M."/>
            <person name="Machado C.A."/>
            <person name="Makalowski W."/>
            <person name="Marzo M."/>
            <person name="Matsuda M."/>
            <person name="Matzkin L."/>
            <person name="McAllister B."/>
            <person name="McBride C.S."/>
            <person name="McKernan B."/>
            <person name="McKernan K."/>
            <person name="Mendez-Lago M."/>
            <person name="Minx P."/>
            <person name="Mollenhauer M.U."/>
            <person name="Montooth K."/>
            <person name="Mount S.M."/>
            <person name="Mu X."/>
            <person name="Myers E."/>
            <person name="Negre B."/>
            <person name="Newfeld S."/>
            <person name="Nielsen R."/>
            <person name="Noor M.A."/>
            <person name="O'Grady P."/>
            <person name="Pachter L."/>
            <person name="Papaceit M."/>
            <person name="Parisi M.J."/>
            <person name="Parisi M."/>
            <person name="Parts L."/>
            <person name="Pedersen J.S."/>
            <person name="Pesole G."/>
            <person name="Phillippy A.M."/>
            <person name="Ponting C.P."/>
            <person name="Pop M."/>
            <person name="Porcelli D."/>
            <person name="Powell J.R."/>
            <person name="Prohaska S."/>
            <person name="Pruitt K."/>
            <person name="Puig M."/>
            <person name="Quesneville H."/>
            <person name="Ram K.R."/>
            <person name="Rand D."/>
            <person name="Rasmussen M.D."/>
            <person name="Reed L.K."/>
            <person name="Reenan R."/>
            <person name="Reily A."/>
            <person name="Remington K.A."/>
            <person name="Rieger T.T."/>
            <person name="Ritchie M.G."/>
            <person name="Robin C."/>
            <person name="Rogers Y.H."/>
            <person name="Rohde C."/>
            <person name="Rozas J."/>
            <person name="Rubenfield M.J."/>
            <person name="Ruiz A."/>
            <person name="Russo S."/>
            <person name="Salzberg S.L."/>
            <person name="Sanchez-Gracia A."/>
            <person name="Saranga D.J."/>
            <person name="Sato H."/>
            <person name="Schaeffer S.W."/>
            <person name="Schatz M.C."/>
            <person name="Schlenke T."/>
            <person name="Schwartz R."/>
            <person name="Segarra C."/>
            <person name="Singh R.S."/>
            <person name="Sirot L."/>
            <person name="Sirota M."/>
            <person name="Sisneros N.B."/>
            <person name="Smith C.D."/>
            <person name="Smith T.F."/>
            <person name="Spieth J."/>
            <person name="Stage D.E."/>
            <person name="Stark A."/>
            <person name="Stephan W."/>
            <person name="Strausberg R.L."/>
            <person name="Strempel S."/>
            <person name="Sturgill D."/>
            <person name="Sutton G."/>
            <person name="Sutton G.G."/>
            <person name="Tao W."/>
            <person name="Teichmann S."/>
            <person name="Tobari Y.N."/>
            <person name="Tomimura Y."/>
            <person name="Tsolas J.M."/>
            <person name="Valente V.L."/>
            <person name="Venter E."/>
            <person name="Venter J.C."/>
            <person name="Vicario S."/>
            <person name="Vieira F.G."/>
            <person name="Vilella A.J."/>
            <person name="Villasante A."/>
            <person name="Walenz B."/>
            <person name="Wang J."/>
            <person name="Wasserman M."/>
            <person name="Watts T."/>
            <person name="Wilson D."/>
            <person name="Wilson R.K."/>
            <person name="Wing R.A."/>
            <person name="Wolfner M.F."/>
            <person name="Wong A."/>
            <person name="Wong G.K."/>
            <person name="Wu C.I."/>
            <person name="Wu G."/>
            <person name="Yamamoto D."/>
            <person name="Yang H.P."/>
            <person name="Yang S.P."/>
            <person name="Yorke J.A."/>
            <person name="Yoshida K."/>
            <person name="Zdobnov E."/>
            <person name="Zhang P."/>
            <person name="Zhang Y."/>
            <person name="Zimin A.V."/>
            <person name="Baldwin J."/>
            <person name="Abdouelleil A."/>
            <person name="Abdulkadir J."/>
            <person name="Abebe A."/>
            <person name="Abera B."/>
            <person name="Abreu J."/>
            <person name="Acer S.C."/>
            <person name="Aftuck L."/>
            <person name="Alexander A."/>
            <person name="An P."/>
            <person name="Anderson E."/>
            <person name="Anderson S."/>
            <person name="Arachi H."/>
            <person name="Azer M."/>
            <person name="Bachantsang P."/>
            <person name="Barry A."/>
            <person name="Bayul T."/>
            <person name="Berlin A."/>
            <person name="Bessette D."/>
            <person name="Bloom T."/>
            <person name="Blye J."/>
            <person name="Boguslavskiy L."/>
            <person name="Bonnet C."/>
            <person name="Boukhgalter B."/>
            <person name="Bourzgui I."/>
            <person name="Brown A."/>
            <person name="Cahill P."/>
            <person name="Channer S."/>
            <person name="Cheshatsang Y."/>
            <person name="Chuda L."/>
            <person name="Citroen M."/>
            <person name="Collymore A."/>
            <person name="Cooke P."/>
            <person name="Costello M."/>
            <person name="D'Aco K."/>
            <person name="Daza R."/>
            <person name="De Haan G."/>
            <person name="DeGray S."/>
            <person name="DeMaso C."/>
            <person name="Dhargay N."/>
            <person name="Dooley K."/>
            <person name="Dooley E."/>
            <person name="Doricent M."/>
            <person name="Dorje P."/>
            <person name="Dorjee K."/>
            <person name="Dupes A."/>
            <person name="Elong R."/>
            <person name="Falk J."/>
            <person name="Farina A."/>
            <person name="Faro S."/>
            <person name="Ferguson D."/>
            <person name="Fisher S."/>
            <person name="Foley C.D."/>
            <person name="Franke A."/>
            <person name="Friedrich D."/>
            <person name="Gadbois L."/>
            <person name="Gearin G."/>
            <person name="Gearin C.R."/>
            <person name="Giannoukos G."/>
            <person name="Goode T."/>
            <person name="Graham J."/>
            <person name="Grandbois E."/>
            <person name="Grewal S."/>
            <person name="Gyaltsen K."/>
            <person name="Hafez N."/>
            <person name="Hagos B."/>
            <person name="Hall J."/>
            <person name="Henson C."/>
            <person name="Hollinger A."/>
            <person name="Honan T."/>
            <person name="Huard M.D."/>
            <person name="Hughes L."/>
            <person name="Hurhula B."/>
            <person name="Husby M.E."/>
            <person name="Kamat A."/>
            <person name="Kanga B."/>
            <person name="Kashin S."/>
            <person name="Khazanovich D."/>
            <person name="Kisner P."/>
            <person name="Lance K."/>
            <person name="Lara M."/>
            <person name="Lee W."/>
            <person name="Lennon N."/>
            <person name="Letendre F."/>
            <person name="LeVine R."/>
            <person name="Lipovsky A."/>
            <person name="Liu X."/>
            <person name="Liu J."/>
            <person name="Liu S."/>
            <person name="Lokyitsang T."/>
            <person name="Lokyitsang Y."/>
            <person name="Lubonja R."/>
            <person name="Lui A."/>
            <person name="MacDonald P."/>
            <person name="Magnisalis V."/>
            <person name="Maru K."/>
            <person name="Matthews C."/>
            <person name="McCusker W."/>
            <person name="McDonough S."/>
            <person name="Mehta T."/>
            <person name="Meldrim J."/>
            <person name="Meneus L."/>
            <person name="Mihai O."/>
            <person name="Mihalev A."/>
            <person name="Mihova T."/>
            <person name="Mittelman R."/>
            <person name="Mlenga V."/>
            <person name="Montmayeur A."/>
            <person name="Mulrain L."/>
            <person name="Navidi A."/>
            <person name="Naylor J."/>
            <person name="Negash T."/>
            <person name="Nguyen T."/>
            <person name="Nguyen N."/>
            <person name="Nicol R."/>
            <person name="Norbu C."/>
            <person name="Norbu N."/>
            <person name="Novod N."/>
            <person name="O'Neill B."/>
            <person name="Osman S."/>
            <person name="Markiewicz E."/>
            <person name="Oyono O.L."/>
            <person name="Patti C."/>
            <person name="Phunkhang P."/>
            <person name="Pierre F."/>
            <person name="Priest M."/>
            <person name="Raghuraman S."/>
            <person name="Rege F."/>
            <person name="Reyes R."/>
            <person name="Rise C."/>
            <person name="Rogov P."/>
            <person name="Ross K."/>
            <person name="Ryan E."/>
            <person name="Settipalli S."/>
            <person name="Shea T."/>
            <person name="Sherpa N."/>
            <person name="Shi L."/>
            <person name="Shih D."/>
            <person name="Sparrow T."/>
            <person name="Spaulding J."/>
            <person name="Stalker J."/>
            <person name="Stange-Thomann N."/>
            <person name="Stavropoulos S."/>
            <person name="Stone C."/>
            <person name="Strader C."/>
            <person name="Tesfaye S."/>
            <person name="Thomson T."/>
            <person name="Thoulutsang Y."/>
            <person name="Thoulutsang D."/>
            <person name="Topham K."/>
            <person name="Topping I."/>
            <person name="Tsamla T."/>
            <person name="Vassiliev H."/>
            <person name="Vo A."/>
            <person name="Wangchuk T."/>
            <person name="Wangdi T."/>
            <person name="Weiand M."/>
            <person name="Wilkinson J."/>
            <person name="Wilson A."/>
            <person name="Yadav S."/>
            <person name="Young G."/>
            <person name="Yu Q."/>
            <person name="Zembek L."/>
            <person name="Zhong D."/>
            <person name="Zimmer A."/>
            <person name="Zwirko Z."/>
            <person name="Jaffe D.B."/>
            <person name="Alvarez P."/>
            <person name="Brockman W."/>
            <person name="Butler J."/>
            <person name="Chin C."/>
            <person name="Gnerre S."/>
            <person name="Grabherr M."/>
            <person name="Kleber M."/>
            <person name="Mauceli E."/>
            <person name="MacCallum I."/>
        </authorList>
    </citation>
    <scope>NUCLEOTIDE SEQUENCE [LARGE SCALE GENOMIC DNA]</scope>
    <source>
        <strain evidence="3">Tucson 15287-2541.00</strain>
    </source>
</reference>
<dbReference type="Proteomes" id="UP000001070">
    <property type="component" value="Unassembled WGS sequence"/>
</dbReference>
<evidence type="ECO:0000313" key="3">
    <source>
        <dbReference type="Proteomes" id="UP000001070"/>
    </source>
</evidence>
<evidence type="ECO:0000313" key="2">
    <source>
        <dbReference type="EMBL" id="EDW04430.1"/>
    </source>
</evidence>
<dbReference type="InParanoid" id="B4K435"/>
<sequence length="52" mass="5808">MGRSDACVENWPLNDRDQILSTSQVSVMAMPGRHQQQQQPSSGSRRQEAAHT</sequence>
<organism evidence="3">
    <name type="scientific">Drosophila grimshawi</name>
    <name type="common">Hawaiian fruit fly</name>
    <name type="synonym">Idiomyia grimshawi</name>
    <dbReference type="NCBI Taxonomy" id="7222"/>
    <lineage>
        <taxon>Eukaryota</taxon>
        <taxon>Metazoa</taxon>
        <taxon>Ecdysozoa</taxon>
        <taxon>Arthropoda</taxon>
        <taxon>Hexapoda</taxon>
        <taxon>Insecta</taxon>
        <taxon>Pterygota</taxon>
        <taxon>Neoptera</taxon>
        <taxon>Endopterygota</taxon>
        <taxon>Diptera</taxon>
        <taxon>Brachycera</taxon>
        <taxon>Muscomorpha</taxon>
        <taxon>Ephydroidea</taxon>
        <taxon>Drosophilidae</taxon>
        <taxon>Drosophila</taxon>
        <taxon>Hawaiian Drosophila</taxon>
    </lineage>
</organism>
<feature type="compositionally biased region" description="Low complexity" evidence="1">
    <location>
        <begin position="31"/>
        <end position="44"/>
    </location>
</feature>
<gene>
    <name evidence="2" type="primary">Dgri\GH22613</name>
    <name evidence="2" type="ORF">Dgri_GH22613</name>
</gene>
<evidence type="ECO:0000256" key="1">
    <source>
        <dbReference type="SAM" id="MobiDB-lite"/>
    </source>
</evidence>
<name>B4K435_DROGR</name>
<proteinExistence type="predicted"/>
<protein>
    <submittedName>
        <fullName evidence="2">GH22613</fullName>
    </submittedName>
</protein>
<dbReference type="EMBL" id="CH928031">
    <property type="protein sequence ID" value="EDW04430.1"/>
    <property type="molecule type" value="Genomic_DNA"/>
</dbReference>
<dbReference type="AlphaFoldDB" id="B4K435"/>
<dbReference type="HOGENOM" id="CLU_3089418_0_0_1"/>
<feature type="region of interest" description="Disordered" evidence="1">
    <location>
        <begin position="29"/>
        <end position="52"/>
    </location>
</feature>